<keyword evidence="1" id="KW-0472">Membrane</keyword>
<evidence type="ECO:0000256" key="1">
    <source>
        <dbReference type="SAM" id="Phobius"/>
    </source>
</evidence>
<gene>
    <name evidence="2" type="ORF">A3J66_03065</name>
</gene>
<reference evidence="2 3" key="1">
    <citation type="journal article" date="2016" name="Nat. Commun.">
        <title>Thousands of microbial genomes shed light on interconnected biogeochemical processes in an aquifer system.</title>
        <authorList>
            <person name="Anantharaman K."/>
            <person name="Brown C.T."/>
            <person name="Hug L.A."/>
            <person name="Sharon I."/>
            <person name="Castelle C.J."/>
            <person name="Probst A.J."/>
            <person name="Thomas B.C."/>
            <person name="Singh A."/>
            <person name="Wilkins M.J."/>
            <person name="Karaoz U."/>
            <person name="Brodie E.L."/>
            <person name="Williams K.H."/>
            <person name="Hubbard S.S."/>
            <person name="Banfield J.F."/>
        </authorList>
    </citation>
    <scope>NUCLEOTIDE SEQUENCE [LARGE SCALE GENOMIC DNA]</scope>
</reference>
<dbReference type="AlphaFoldDB" id="A0A1F6MAF4"/>
<protein>
    <submittedName>
        <fullName evidence="2">Uncharacterized protein</fullName>
    </submittedName>
</protein>
<evidence type="ECO:0000313" key="3">
    <source>
        <dbReference type="Proteomes" id="UP000176282"/>
    </source>
</evidence>
<feature type="transmembrane region" description="Helical" evidence="1">
    <location>
        <begin position="21"/>
        <end position="39"/>
    </location>
</feature>
<sequence>MPTAHKTSLPELIKHNRLLSVALSITVIFFISFFLFHLYKAFSYRTVEQTDFHNNSFKKKAGQNLFINENAGDSTKFLETIIINDVHTKKIIGSPISFIWKPKHFIFSKQFDQTIDVSVTLQSNTPWYLEVSPRSTKTTSGTTTPQRYQLYYPGLKNYSLAASFSDVSVYAKEAKSWTPKDTLVEWVKENVPPFSQIRLLEGIRPFGVADFANPMIGFDPNTVKTSFPGSIRGPHSFYVFLNNEVDIAFKKQDLNWFKGEDTAAIVIRDVYGEEILRQALEDDGVDAAKPDMFRLPQQYQILKPLPYTGIYRIDFEDINETLQKDWAITSFVINTNKIVFDGSPIFTSPISLYTQIHQKKTISVRRMKSDAPEVISFTGTSTTTVDLSKIGTAGQKDIELEAGSYTIQPADYTELRGSFFSFDEGHYFDPFIYYLTDRKDADIVIGNYTFIKNPIDPDWITVKKSFKSSTLMPESGKFTESVEFLLSSPLMEKNQILLEELLTKNYFQLEEQDNVVLWGKKKINENFFDSMTSAELDTLEPHQLIEFNSLEELSKKVEGINPGIEAGSDITTVLSLPLRGTHIFLVYTTDIIDLTIHKEDLNREEGADMASVAISNFGSDKVLCETTIADDGNISSDKRTGAREGRLLCENIPEGIYTVTVSGEDFLIKKMKINTNKIMLKNKLFVHDTGTDYTIYTQPVVPNSIDMRHWGPQQKLAVTLPTQEERLLTLNDGERKKIELPSGLSSFRFSPGSNLLIGGHFSFNEQYLFDLPILQGKNFVLTRLTPPETLQSFKLEVR</sequence>
<evidence type="ECO:0000313" key="2">
    <source>
        <dbReference type="EMBL" id="OGH68548.1"/>
    </source>
</evidence>
<dbReference type="STRING" id="1798680.A3J66_03065"/>
<name>A0A1F6MAF4_9BACT</name>
<keyword evidence="1" id="KW-1133">Transmembrane helix</keyword>
<accession>A0A1F6MAF4</accession>
<organism evidence="2 3">
    <name type="scientific">Candidatus Magasanikbacteria bacterium RIFCSPHIGHO2_02_FULL_47_14</name>
    <dbReference type="NCBI Taxonomy" id="1798680"/>
    <lineage>
        <taxon>Bacteria</taxon>
        <taxon>Candidatus Magasanikiibacteriota</taxon>
    </lineage>
</organism>
<proteinExistence type="predicted"/>
<keyword evidence="1" id="KW-0812">Transmembrane</keyword>
<comment type="caution">
    <text evidence="2">The sequence shown here is derived from an EMBL/GenBank/DDBJ whole genome shotgun (WGS) entry which is preliminary data.</text>
</comment>
<dbReference type="EMBL" id="MFQB01000012">
    <property type="protein sequence ID" value="OGH68548.1"/>
    <property type="molecule type" value="Genomic_DNA"/>
</dbReference>
<dbReference type="Proteomes" id="UP000176282">
    <property type="component" value="Unassembled WGS sequence"/>
</dbReference>